<reference evidence="3 4" key="1">
    <citation type="submission" date="2014-06" db="EMBL/GenBank/DDBJ databases">
        <title>Evolutionary Origins and Diversification of the Mycorrhizal Mutualists.</title>
        <authorList>
            <consortium name="DOE Joint Genome Institute"/>
            <consortium name="Mycorrhizal Genomics Consortium"/>
            <person name="Kohler A."/>
            <person name="Kuo A."/>
            <person name="Nagy L.G."/>
            <person name="Floudas D."/>
            <person name="Copeland A."/>
            <person name="Barry K.W."/>
            <person name="Cichocki N."/>
            <person name="Veneault-Fourrey C."/>
            <person name="LaButti K."/>
            <person name="Lindquist E.A."/>
            <person name="Lipzen A."/>
            <person name="Lundell T."/>
            <person name="Morin E."/>
            <person name="Murat C."/>
            <person name="Riley R."/>
            <person name="Ohm R."/>
            <person name="Sun H."/>
            <person name="Tunlid A."/>
            <person name="Henrissat B."/>
            <person name="Grigoriev I.V."/>
            <person name="Hibbett D.S."/>
            <person name="Martin F."/>
        </authorList>
    </citation>
    <scope>NUCLEOTIDE SEQUENCE [LARGE SCALE GENOMIC DNA]</scope>
    <source>
        <strain evidence="3 4">SS14</strain>
    </source>
</reference>
<proteinExistence type="predicted"/>
<feature type="region of interest" description="Disordered" evidence="1">
    <location>
        <begin position="1"/>
        <end position="51"/>
    </location>
</feature>
<dbReference type="HOGENOM" id="CLU_449164_0_0_1"/>
<dbReference type="PANTHER" id="PTHR19303">
    <property type="entry name" value="TRANSPOSON"/>
    <property type="match status" value="1"/>
</dbReference>
<dbReference type="Proteomes" id="UP000054279">
    <property type="component" value="Unassembled WGS sequence"/>
</dbReference>
<dbReference type="OrthoDB" id="3265672at2759"/>
<organism evidence="3 4">
    <name type="scientific">Sphaerobolus stellatus (strain SS14)</name>
    <dbReference type="NCBI Taxonomy" id="990650"/>
    <lineage>
        <taxon>Eukaryota</taxon>
        <taxon>Fungi</taxon>
        <taxon>Dikarya</taxon>
        <taxon>Basidiomycota</taxon>
        <taxon>Agaricomycotina</taxon>
        <taxon>Agaricomycetes</taxon>
        <taxon>Phallomycetidae</taxon>
        <taxon>Geastrales</taxon>
        <taxon>Sphaerobolaceae</taxon>
        <taxon>Sphaerobolus</taxon>
    </lineage>
</organism>
<sequence length="608" mass="67404">MPRAQKKRPRPPDNLKTLSSHPHTKKRRIDGSSASSSWGSRQSKSSKEAEAAYEARIQLAIKEYHEGGPGPTSANGDAVPPGFILPAGDIEDFTDIPGVGCVTVTHNGWADNSVCHKWFSKVFVPFVDGRREPDEFVLLLMDGHKSHETDEMVIQALDNRVILILLQGHTTHKLQPMDVGVFGPFQTAWGKHCTDMACKGQPVTRDTVIKEYMKVRDRYFTKPVILRAFCLSGCWPIDRYVFTDEDFGPSESFNGRQTLPASYPKEIRSSSVTAEFSDTETVAQALEDDDDDDESWQGLEDCESDSGSATLLDDLRELQTSADMGTQLSDNEPEQEQSPLTLRTHKSNNRVLLQSDPSQSNSSVDLPLPIAHCLRSTHTIPSVTSFATTPSRSTSISSSLHGYQEANIYTMYKQTSAALEDVYAQMRALQSHFTLQSFQVADLQKQVMVLSKPKKRKMRANITGQVVTAPEMSEILRNKAAANKRKADTETAAREAKETASRNRELERALNVGSQRFDKPVAALKKDELKDVAFALAISQEGVNRDLIARINAKFKAEPGLKDDPRFKGIFARKRRGRQAAVQEEEDESVDSEDPDSEEAVEAGPSGT</sequence>
<keyword evidence="4" id="KW-1185">Reference proteome</keyword>
<evidence type="ECO:0000256" key="1">
    <source>
        <dbReference type="SAM" id="MobiDB-lite"/>
    </source>
</evidence>
<dbReference type="Pfam" id="PF03184">
    <property type="entry name" value="DDE_1"/>
    <property type="match status" value="1"/>
</dbReference>
<feature type="region of interest" description="Disordered" evidence="1">
    <location>
        <begin position="482"/>
        <end position="505"/>
    </location>
</feature>
<evidence type="ECO:0000313" key="3">
    <source>
        <dbReference type="EMBL" id="KIJ43448.1"/>
    </source>
</evidence>
<evidence type="ECO:0000259" key="2">
    <source>
        <dbReference type="Pfam" id="PF03184"/>
    </source>
</evidence>
<feature type="compositionally biased region" description="Basic and acidic residues" evidence="1">
    <location>
        <begin position="485"/>
        <end position="505"/>
    </location>
</feature>
<name>A0A0C9UK95_SPHS4</name>
<dbReference type="PANTHER" id="PTHR19303:SF74">
    <property type="entry name" value="POGO TRANSPOSABLE ELEMENT WITH KRAB DOMAIN"/>
    <property type="match status" value="1"/>
</dbReference>
<feature type="compositionally biased region" description="Low complexity" evidence="1">
    <location>
        <begin position="32"/>
        <end position="43"/>
    </location>
</feature>
<dbReference type="AlphaFoldDB" id="A0A0C9UK95"/>
<gene>
    <name evidence="3" type="ORF">M422DRAFT_253326</name>
</gene>
<evidence type="ECO:0000313" key="4">
    <source>
        <dbReference type="Proteomes" id="UP000054279"/>
    </source>
</evidence>
<dbReference type="GO" id="GO:0005634">
    <property type="term" value="C:nucleus"/>
    <property type="evidence" value="ECO:0007669"/>
    <property type="project" value="TreeGrafter"/>
</dbReference>
<feature type="compositionally biased region" description="Polar residues" evidence="1">
    <location>
        <begin position="324"/>
        <end position="341"/>
    </location>
</feature>
<dbReference type="EMBL" id="KN837123">
    <property type="protein sequence ID" value="KIJ43448.1"/>
    <property type="molecule type" value="Genomic_DNA"/>
</dbReference>
<dbReference type="GO" id="GO:0003677">
    <property type="term" value="F:DNA binding"/>
    <property type="evidence" value="ECO:0007669"/>
    <property type="project" value="TreeGrafter"/>
</dbReference>
<dbReference type="InterPro" id="IPR004875">
    <property type="entry name" value="DDE_SF_endonuclease_dom"/>
</dbReference>
<feature type="region of interest" description="Disordered" evidence="1">
    <location>
        <begin position="324"/>
        <end position="343"/>
    </location>
</feature>
<feature type="compositionally biased region" description="Acidic residues" evidence="1">
    <location>
        <begin position="287"/>
        <end position="304"/>
    </location>
</feature>
<feature type="region of interest" description="Disordered" evidence="1">
    <location>
        <begin position="572"/>
        <end position="608"/>
    </location>
</feature>
<dbReference type="InterPro" id="IPR050863">
    <property type="entry name" value="CenT-Element_Derived"/>
</dbReference>
<feature type="region of interest" description="Disordered" evidence="1">
    <location>
        <begin position="287"/>
        <end position="308"/>
    </location>
</feature>
<accession>A0A0C9UK95</accession>
<feature type="domain" description="DDE-1" evidence="2">
    <location>
        <begin position="103"/>
        <end position="201"/>
    </location>
</feature>
<feature type="compositionally biased region" description="Acidic residues" evidence="1">
    <location>
        <begin position="583"/>
        <end position="601"/>
    </location>
</feature>
<protein>
    <recommendedName>
        <fullName evidence="2">DDE-1 domain-containing protein</fullName>
    </recommendedName>
</protein>